<organism evidence="1 2">
    <name type="scientific">Neolentinus lepideus HHB14362 ss-1</name>
    <dbReference type="NCBI Taxonomy" id="1314782"/>
    <lineage>
        <taxon>Eukaryota</taxon>
        <taxon>Fungi</taxon>
        <taxon>Dikarya</taxon>
        <taxon>Basidiomycota</taxon>
        <taxon>Agaricomycotina</taxon>
        <taxon>Agaricomycetes</taxon>
        <taxon>Gloeophyllales</taxon>
        <taxon>Gloeophyllaceae</taxon>
        <taxon>Neolentinus</taxon>
    </lineage>
</organism>
<evidence type="ECO:0000313" key="1">
    <source>
        <dbReference type="EMBL" id="KZT19802.1"/>
    </source>
</evidence>
<evidence type="ECO:0008006" key="3">
    <source>
        <dbReference type="Google" id="ProtNLM"/>
    </source>
</evidence>
<evidence type="ECO:0000313" key="2">
    <source>
        <dbReference type="Proteomes" id="UP000076761"/>
    </source>
</evidence>
<proteinExistence type="predicted"/>
<dbReference type="OrthoDB" id="2269034at2759"/>
<sequence length="89" mass="9996">PILDLLPELLSQVFIRCFPMDDFVVPSASSAPLLLTQICSMWREVAIHTPGLWCSIFLSISDSTKDMVNLRTALMRTWIDRSGQCPLSV</sequence>
<dbReference type="STRING" id="1314782.A0A165NL96"/>
<feature type="non-terminal residue" evidence="1">
    <location>
        <position position="1"/>
    </location>
</feature>
<dbReference type="Proteomes" id="UP000076761">
    <property type="component" value="Unassembled WGS sequence"/>
</dbReference>
<name>A0A165NL96_9AGAM</name>
<reference evidence="1 2" key="1">
    <citation type="journal article" date="2016" name="Mol. Biol. Evol.">
        <title>Comparative Genomics of Early-Diverging Mushroom-Forming Fungi Provides Insights into the Origins of Lignocellulose Decay Capabilities.</title>
        <authorList>
            <person name="Nagy L.G."/>
            <person name="Riley R."/>
            <person name="Tritt A."/>
            <person name="Adam C."/>
            <person name="Daum C."/>
            <person name="Floudas D."/>
            <person name="Sun H."/>
            <person name="Yadav J.S."/>
            <person name="Pangilinan J."/>
            <person name="Larsson K.H."/>
            <person name="Matsuura K."/>
            <person name="Barry K."/>
            <person name="Labutti K."/>
            <person name="Kuo R."/>
            <person name="Ohm R.A."/>
            <person name="Bhattacharya S.S."/>
            <person name="Shirouzu T."/>
            <person name="Yoshinaga Y."/>
            <person name="Martin F.M."/>
            <person name="Grigoriev I.V."/>
            <person name="Hibbett D.S."/>
        </authorList>
    </citation>
    <scope>NUCLEOTIDE SEQUENCE [LARGE SCALE GENOMIC DNA]</scope>
    <source>
        <strain evidence="1 2">HHB14362 ss-1</strain>
    </source>
</reference>
<accession>A0A165NL96</accession>
<protein>
    <recommendedName>
        <fullName evidence="3">F-box domain-containing protein</fullName>
    </recommendedName>
</protein>
<feature type="non-terminal residue" evidence="1">
    <location>
        <position position="89"/>
    </location>
</feature>
<keyword evidence="2" id="KW-1185">Reference proteome</keyword>
<dbReference type="InParanoid" id="A0A165NL96"/>
<gene>
    <name evidence="1" type="ORF">NEOLEDRAFT_1027987</name>
</gene>
<dbReference type="EMBL" id="KV425633">
    <property type="protein sequence ID" value="KZT19802.1"/>
    <property type="molecule type" value="Genomic_DNA"/>
</dbReference>
<dbReference type="AlphaFoldDB" id="A0A165NL96"/>